<evidence type="ECO:0000256" key="1">
    <source>
        <dbReference type="SAM" id="MobiDB-lite"/>
    </source>
</evidence>
<feature type="region of interest" description="Disordered" evidence="1">
    <location>
        <begin position="69"/>
        <end position="114"/>
    </location>
</feature>
<feature type="signal peptide" evidence="2">
    <location>
        <begin position="1"/>
        <end position="25"/>
    </location>
</feature>
<proteinExistence type="predicted"/>
<protein>
    <submittedName>
        <fullName evidence="3">Uncharacterized protein</fullName>
    </submittedName>
</protein>
<evidence type="ECO:0000256" key="2">
    <source>
        <dbReference type="SAM" id="SignalP"/>
    </source>
</evidence>
<feature type="compositionally biased region" description="Low complexity" evidence="1">
    <location>
        <begin position="163"/>
        <end position="172"/>
    </location>
</feature>
<sequence>MTPAVLFRLLGPLLLAASLAGPARAQAPEAASPAKICADRWNALKEAGQTGAQSFREFSAQCLKDAASAAPSASPAPATPEAKPETKPAGEPAAPPAHRRNTTPTGASAAAAQPSIKQCADLWNEMKAKNQTGKQTYREFAQECLAGTGVLDGTPAEPPPAPKEATPTASPAPNNPPPKTSVPSVPRPAATPAPDPAPALTRPQQESDREALNRCNAEWQAYKARHNLTGAKAWHVFMARCLP</sequence>
<evidence type="ECO:0000313" key="4">
    <source>
        <dbReference type="Proteomes" id="UP000831684"/>
    </source>
</evidence>
<gene>
    <name evidence="3" type="ORF">K9D25_17235</name>
</gene>
<dbReference type="AlphaFoldDB" id="A0A9E6ZRK3"/>
<dbReference type="EMBL" id="CP083239">
    <property type="protein sequence ID" value="UOK70454.1"/>
    <property type="molecule type" value="Genomic_DNA"/>
</dbReference>
<feature type="chain" id="PRO_5038478808" evidence="2">
    <location>
        <begin position="26"/>
        <end position="243"/>
    </location>
</feature>
<name>A0A9E6ZRK3_9HYPH</name>
<accession>A0A9E6ZRK3</accession>
<keyword evidence="2" id="KW-0732">Signal</keyword>
<dbReference type="KEGG" id="apol:K9D25_17235"/>
<dbReference type="RefSeq" id="WP_244376849.1">
    <property type="nucleotide sequence ID" value="NZ_CP083239.1"/>
</dbReference>
<feature type="compositionally biased region" description="Low complexity" evidence="1">
    <location>
        <begin position="69"/>
        <end position="81"/>
    </location>
</feature>
<evidence type="ECO:0000313" key="3">
    <source>
        <dbReference type="EMBL" id="UOK70454.1"/>
    </source>
</evidence>
<feature type="region of interest" description="Disordered" evidence="1">
    <location>
        <begin position="149"/>
        <end position="213"/>
    </location>
</feature>
<reference evidence="3" key="1">
    <citation type="submission" date="2021-09" db="EMBL/GenBank/DDBJ databases">
        <title>Network and meta-omics reveal the key degrader and cooperation patterns in an efficient 1,4-dioxane-degrading microbial community.</title>
        <authorList>
            <person name="Dai C."/>
        </authorList>
    </citation>
    <scope>NUCLEOTIDE SEQUENCE</scope>
    <source>
        <strain evidence="3">ZM13</strain>
    </source>
</reference>
<dbReference type="Proteomes" id="UP000831684">
    <property type="component" value="Chromosome"/>
</dbReference>
<feature type="compositionally biased region" description="Pro residues" evidence="1">
    <location>
        <begin position="173"/>
        <end position="197"/>
    </location>
</feature>
<dbReference type="PRINTS" id="PR01217">
    <property type="entry name" value="PRICHEXTENSN"/>
</dbReference>
<organism evidence="3 4">
    <name type="scientific">Ancylobacter polymorphus</name>
    <dbReference type="NCBI Taxonomy" id="223390"/>
    <lineage>
        <taxon>Bacteria</taxon>
        <taxon>Pseudomonadati</taxon>
        <taxon>Pseudomonadota</taxon>
        <taxon>Alphaproteobacteria</taxon>
        <taxon>Hyphomicrobiales</taxon>
        <taxon>Xanthobacteraceae</taxon>
        <taxon>Ancylobacter</taxon>
    </lineage>
</organism>